<protein>
    <submittedName>
        <fullName evidence="1">Uncharacterized protein</fullName>
    </submittedName>
</protein>
<dbReference type="RefSeq" id="WP_369260625.1">
    <property type="nucleotide sequence ID" value="NZ_CP163440.1"/>
</dbReference>
<gene>
    <name evidence="1" type="ORF">AB5J50_25515</name>
</gene>
<name>A0AB39SB96_9ACTN</name>
<accession>A0AB39SB96</accession>
<dbReference type="EMBL" id="CP163440">
    <property type="protein sequence ID" value="XDQ63903.1"/>
    <property type="molecule type" value="Genomic_DNA"/>
</dbReference>
<evidence type="ECO:0000313" key="1">
    <source>
        <dbReference type="EMBL" id="XDQ63903.1"/>
    </source>
</evidence>
<proteinExistence type="predicted"/>
<organism evidence="1">
    <name type="scientific">Streptomyces sp. R35</name>
    <dbReference type="NCBI Taxonomy" id="3238630"/>
    <lineage>
        <taxon>Bacteria</taxon>
        <taxon>Bacillati</taxon>
        <taxon>Actinomycetota</taxon>
        <taxon>Actinomycetes</taxon>
        <taxon>Kitasatosporales</taxon>
        <taxon>Streptomycetaceae</taxon>
        <taxon>Streptomyces</taxon>
    </lineage>
</organism>
<reference evidence="1" key="1">
    <citation type="submission" date="2024-07" db="EMBL/GenBank/DDBJ databases">
        <authorList>
            <person name="Yu S.T."/>
        </authorList>
    </citation>
    <scope>NUCLEOTIDE SEQUENCE</scope>
    <source>
        <strain evidence="1">R35</strain>
    </source>
</reference>
<dbReference type="AlphaFoldDB" id="A0AB39SB96"/>
<sequence length="152" mass="16148">MTATQPVFKADAADTADASELAFTAADVRDLIQRIEADGGADTAEITQFEAYAHSLEGKAAAKPRQGFGWSTIVRKLVVAGFRHGGVWMGKVLKHVSPKAGRYASRYGNKIADAIEAVENWGEHALTLALVRAGLPYDVALDLAKAIILIAA</sequence>